<keyword evidence="3" id="KW-1185">Reference proteome</keyword>
<gene>
    <name evidence="2" type="ORF">DFQ27_006574</name>
</gene>
<keyword evidence="1" id="KW-0732">Signal</keyword>
<sequence length="249" mass="27110">MLLAKSLLLLCSAVVAMARQSTSAVASGAIFVGKDTTNPDVSPVEIFRNSKNHAAAVASIVVFAANSVQFTPSTTPAKSLLGPFFDFLGRISSFPGFILEIDRQGTLGLTGSLTQLEEQVGRLPTENAALLARGIRDLVPRSIPDKTLDKWTLSMLAINKPDGSDLVEIQHVYITLTIKTDDGYNAIIPEQRAKINFSVYRVMQAVLIANAENLSEKIPIYLVPDAIHFLTSSVNNKDEIFAPTCRWMF</sequence>
<evidence type="ECO:0000313" key="3">
    <source>
        <dbReference type="Proteomes" id="UP000807716"/>
    </source>
</evidence>
<reference evidence="2" key="1">
    <citation type="journal article" date="2020" name="Fungal Divers.">
        <title>Resolving the Mortierellaceae phylogeny through synthesis of multi-gene phylogenetics and phylogenomics.</title>
        <authorList>
            <person name="Vandepol N."/>
            <person name="Liber J."/>
            <person name="Desiro A."/>
            <person name="Na H."/>
            <person name="Kennedy M."/>
            <person name="Barry K."/>
            <person name="Grigoriev I.V."/>
            <person name="Miller A.N."/>
            <person name="O'Donnell K."/>
            <person name="Stajich J.E."/>
            <person name="Bonito G."/>
        </authorList>
    </citation>
    <scope>NUCLEOTIDE SEQUENCE</scope>
    <source>
        <strain evidence="2">BC1065</strain>
    </source>
</reference>
<dbReference type="AlphaFoldDB" id="A0A9P6PW06"/>
<evidence type="ECO:0000313" key="2">
    <source>
        <dbReference type="EMBL" id="KAG0254924.1"/>
    </source>
</evidence>
<protein>
    <submittedName>
        <fullName evidence="2">Uncharacterized protein</fullName>
    </submittedName>
</protein>
<name>A0A9P6PW06_9FUNG</name>
<feature type="signal peptide" evidence="1">
    <location>
        <begin position="1"/>
        <end position="18"/>
    </location>
</feature>
<dbReference type="OrthoDB" id="2441166at2759"/>
<dbReference type="Proteomes" id="UP000807716">
    <property type="component" value="Unassembled WGS sequence"/>
</dbReference>
<evidence type="ECO:0000256" key="1">
    <source>
        <dbReference type="SAM" id="SignalP"/>
    </source>
</evidence>
<organism evidence="2 3">
    <name type="scientific">Actinomortierella ambigua</name>
    <dbReference type="NCBI Taxonomy" id="1343610"/>
    <lineage>
        <taxon>Eukaryota</taxon>
        <taxon>Fungi</taxon>
        <taxon>Fungi incertae sedis</taxon>
        <taxon>Mucoromycota</taxon>
        <taxon>Mortierellomycotina</taxon>
        <taxon>Mortierellomycetes</taxon>
        <taxon>Mortierellales</taxon>
        <taxon>Mortierellaceae</taxon>
        <taxon>Actinomortierella</taxon>
    </lineage>
</organism>
<proteinExistence type="predicted"/>
<feature type="chain" id="PRO_5040323880" evidence="1">
    <location>
        <begin position="19"/>
        <end position="249"/>
    </location>
</feature>
<accession>A0A9P6PW06</accession>
<dbReference type="EMBL" id="JAAAJB010000490">
    <property type="protein sequence ID" value="KAG0254924.1"/>
    <property type="molecule type" value="Genomic_DNA"/>
</dbReference>
<comment type="caution">
    <text evidence="2">The sequence shown here is derived from an EMBL/GenBank/DDBJ whole genome shotgun (WGS) entry which is preliminary data.</text>
</comment>